<reference evidence="1 2" key="1">
    <citation type="submission" date="2018-07" db="EMBL/GenBank/DDBJ databases">
        <title>Genomic Encyclopedia of Type Strains, Phase III (KMG-III): the genomes of soil and plant-associated and newly described type strains.</title>
        <authorList>
            <person name="Whitman W."/>
        </authorList>
    </citation>
    <scope>NUCLEOTIDE SEQUENCE [LARGE SCALE GENOMIC DNA]</scope>
    <source>
        <strain evidence="1 2">CECT 8236</strain>
    </source>
</reference>
<protein>
    <submittedName>
        <fullName evidence="1">Uncharacterized protein</fullName>
    </submittedName>
</protein>
<evidence type="ECO:0000313" key="2">
    <source>
        <dbReference type="Proteomes" id="UP000256869"/>
    </source>
</evidence>
<dbReference type="AlphaFoldDB" id="A0A3D9HUK7"/>
<keyword evidence="2" id="KW-1185">Reference proteome</keyword>
<proteinExistence type="predicted"/>
<gene>
    <name evidence="1" type="ORF">DFP95_12645</name>
</gene>
<name>A0A3D9HUK7_9BACL</name>
<organism evidence="1 2">
    <name type="scientific">Cohnella lupini</name>
    <dbReference type="NCBI Taxonomy" id="1294267"/>
    <lineage>
        <taxon>Bacteria</taxon>
        <taxon>Bacillati</taxon>
        <taxon>Bacillota</taxon>
        <taxon>Bacilli</taxon>
        <taxon>Bacillales</taxon>
        <taxon>Paenibacillaceae</taxon>
        <taxon>Cohnella</taxon>
    </lineage>
</organism>
<accession>A0A3D9HUK7</accession>
<dbReference type="RefSeq" id="WP_181907605.1">
    <property type="nucleotide sequence ID" value="NZ_QRDY01000026.1"/>
</dbReference>
<sequence>MSMLMGSYVYWYTSLRTERNLQSSYEGLQFAHELIVHSRPSDRGDF</sequence>
<evidence type="ECO:0000313" key="1">
    <source>
        <dbReference type="EMBL" id="RED53182.1"/>
    </source>
</evidence>
<dbReference type="EMBL" id="QRDY01000026">
    <property type="protein sequence ID" value="RED53182.1"/>
    <property type="molecule type" value="Genomic_DNA"/>
</dbReference>
<comment type="caution">
    <text evidence="1">The sequence shown here is derived from an EMBL/GenBank/DDBJ whole genome shotgun (WGS) entry which is preliminary data.</text>
</comment>
<dbReference type="Proteomes" id="UP000256869">
    <property type="component" value="Unassembled WGS sequence"/>
</dbReference>